<organism evidence="2 3">
    <name type="scientific">Temnothorax curvispinosus</name>
    <dbReference type="NCBI Taxonomy" id="300111"/>
    <lineage>
        <taxon>Eukaryota</taxon>
        <taxon>Metazoa</taxon>
        <taxon>Ecdysozoa</taxon>
        <taxon>Arthropoda</taxon>
        <taxon>Hexapoda</taxon>
        <taxon>Insecta</taxon>
        <taxon>Pterygota</taxon>
        <taxon>Neoptera</taxon>
        <taxon>Endopterygota</taxon>
        <taxon>Hymenoptera</taxon>
        <taxon>Apocrita</taxon>
        <taxon>Aculeata</taxon>
        <taxon>Formicoidea</taxon>
        <taxon>Formicidae</taxon>
        <taxon>Myrmicinae</taxon>
        <taxon>Temnothorax</taxon>
    </lineage>
</organism>
<evidence type="ECO:0000259" key="1">
    <source>
        <dbReference type="Pfam" id="PF21789"/>
    </source>
</evidence>
<feature type="domain" description="Transposable element P transposase-like RNase H C-terminal" evidence="1">
    <location>
        <begin position="89"/>
        <end position="114"/>
    </location>
</feature>
<name>A0A6J1PFG3_9HYME</name>
<dbReference type="RefSeq" id="XP_024868282.1">
    <property type="nucleotide sequence ID" value="XM_025012514.1"/>
</dbReference>
<dbReference type="Pfam" id="PF21789">
    <property type="entry name" value="TNP-like_RNaseH_C"/>
    <property type="match status" value="1"/>
</dbReference>
<dbReference type="Proteomes" id="UP000504618">
    <property type="component" value="Unplaced"/>
</dbReference>
<sequence length="180" mass="20517">MNSIMDACNSYSHNVTFGGKRPLSQKNPDIIMLLTDFVQWSSEWSKNPNKITKVPCFKGFVITVQAILNLYQEFASKYEGFELATGLYNQDSVEHFFSKLRQCGESNPNPTARMVRLSFRHILSTGYIQTSDKGNVQCLETETLINQPNQTIKRVENNMNADVPFLDDDDADADYPELFI</sequence>
<protein>
    <submittedName>
        <fullName evidence="3">Uncharacterized protein LOC112452354</fullName>
    </submittedName>
</protein>
<gene>
    <name evidence="3" type="primary">LOC112452354</name>
</gene>
<dbReference type="AlphaFoldDB" id="A0A6J1PFG3"/>
<dbReference type="InterPro" id="IPR048367">
    <property type="entry name" value="TNP-like_RNaseH_C"/>
</dbReference>
<accession>A0A6J1PFG3</accession>
<dbReference type="OrthoDB" id="7550476at2759"/>
<reference evidence="3" key="1">
    <citation type="submission" date="2025-08" db="UniProtKB">
        <authorList>
            <consortium name="RefSeq"/>
        </authorList>
    </citation>
    <scope>IDENTIFICATION</scope>
    <source>
        <tissue evidence="3">Whole body</tissue>
    </source>
</reference>
<dbReference type="GeneID" id="112452354"/>
<evidence type="ECO:0000313" key="3">
    <source>
        <dbReference type="RefSeq" id="XP_024868282.1"/>
    </source>
</evidence>
<keyword evidence="2" id="KW-1185">Reference proteome</keyword>
<proteinExistence type="predicted"/>
<evidence type="ECO:0000313" key="2">
    <source>
        <dbReference type="Proteomes" id="UP000504618"/>
    </source>
</evidence>